<proteinExistence type="predicted"/>
<evidence type="ECO:0000313" key="7">
    <source>
        <dbReference type="Proteomes" id="UP000755667"/>
    </source>
</evidence>
<accession>A0A9Q2S4H3</accession>
<dbReference type="InterPro" id="IPR018060">
    <property type="entry name" value="HTH_AraC"/>
</dbReference>
<evidence type="ECO:0000313" key="8">
    <source>
        <dbReference type="Proteomes" id="UP000809440"/>
    </source>
</evidence>
<evidence type="ECO:0000259" key="4">
    <source>
        <dbReference type="PROSITE" id="PS01124"/>
    </source>
</evidence>
<dbReference type="Proteomes" id="UP000809440">
    <property type="component" value="Unassembled WGS sequence"/>
</dbReference>
<dbReference type="PANTHER" id="PTHR43280:SF32">
    <property type="entry name" value="TRANSCRIPTIONAL REGULATORY PROTEIN"/>
    <property type="match status" value="1"/>
</dbReference>
<dbReference type="SUPFAM" id="SSF46689">
    <property type="entry name" value="Homeodomain-like"/>
    <property type="match status" value="1"/>
</dbReference>
<sequence>MPDLRFHDSATVRAGALNGGLRSRIVGLAESLRGPSWCAVLLEEGGAVLAGEDERIDAPVLAWRPWHETSRLRFDAGAVGTYVLLSASALGNTIGHLPEARDLRDVADHKLTVPLTRASERRGALRTAFAGIRRELEEDAVAAHVVVEAYLRVILIELLRSAPSYSNGPQGASPSHRAFTRFSTLVERHFRDRWTVSLYAETLGVTRDRLGDICQRVRGFGPKDIIDRRVMIESRLLLETSGQSVNEIASALGFGSAAQFSRFFVRHAMQPPGAYRVAFLKGLEQGVSDPARPFDWP</sequence>
<feature type="domain" description="HTH araC/xylS-type" evidence="4">
    <location>
        <begin position="180"/>
        <end position="278"/>
    </location>
</feature>
<keyword evidence="1" id="KW-0805">Transcription regulation</keyword>
<dbReference type="EMBL" id="JAFBXE010000004">
    <property type="protein sequence ID" value="MBM2412137.1"/>
    <property type="molecule type" value="Genomic_DNA"/>
</dbReference>
<keyword evidence="2" id="KW-0238">DNA-binding</keyword>
<evidence type="ECO:0000256" key="3">
    <source>
        <dbReference type="ARBA" id="ARBA00023163"/>
    </source>
</evidence>
<dbReference type="InterPro" id="IPR009057">
    <property type="entry name" value="Homeodomain-like_sf"/>
</dbReference>
<dbReference type="GeneID" id="62642825"/>
<organism evidence="5 7">
    <name type="scientific">Marivita cryptomonadis</name>
    <dbReference type="NCBI Taxonomy" id="505252"/>
    <lineage>
        <taxon>Bacteria</taxon>
        <taxon>Pseudomonadati</taxon>
        <taxon>Pseudomonadota</taxon>
        <taxon>Alphaproteobacteria</taxon>
        <taxon>Rhodobacterales</taxon>
        <taxon>Roseobacteraceae</taxon>
        <taxon>Marivita</taxon>
    </lineage>
</organism>
<dbReference type="Gene3D" id="1.10.10.60">
    <property type="entry name" value="Homeodomain-like"/>
    <property type="match status" value="1"/>
</dbReference>
<dbReference type="EMBL" id="JAFBXF010000004">
    <property type="protein sequence ID" value="MBM2416805.1"/>
    <property type="molecule type" value="Genomic_DNA"/>
</dbReference>
<reference evidence="5 8" key="1">
    <citation type="submission" date="2021-01" db="EMBL/GenBank/DDBJ databases">
        <title>Diatom-associated Roseobacters Show Island Model of Population Structure.</title>
        <authorList>
            <person name="Qu L."/>
            <person name="Feng X."/>
            <person name="Chen Y."/>
            <person name="Li L."/>
            <person name="Wang X."/>
            <person name="Hu Z."/>
            <person name="Wang H."/>
            <person name="Luo H."/>
        </authorList>
    </citation>
    <scope>NUCLEOTIDE SEQUENCE</scope>
    <source>
        <strain evidence="6 8">CC28-63</strain>
        <strain evidence="5">CC28-69</strain>
    </source>
</reference>
<dbReference type="GO" id="GO:0043565">
    <property type="term" value="F:sequence-specific DNA binding"/>
    <property type="evidence" value="ECO:0007669"/>
    <property type="project" value="InterPro"/>
</dbReference>
<name>A0A9Q2S4H3_9RHOB</name>
<dbReference type="GO" id="GO:0003700">
    <property type="term" value="F:DNA-binding transcription factor activity"/>
    <property type="evidence" value="ECO:0007669"/>
    <property type="project" value="InterPro"/>
</dbReference>
<dbReference type="Pfam" id="PF12833">
    <property type="entry name" value="HTH_18"/>
    <property type="match status" value="1"/>
</dbReference>
<evidence type="ECO:0000313" key="5">
    <source>
        <dbReference type="EMBL" id="MBM2412137.1"/>
    </source>
</evidence>
<evidence type="ECO:0000256" key="1">
    <source>
        <dbReference type="ARBA" id="ARBA00023015"/>
    </source>
</evidence>
<dbReference type="PANTHER" id="PTHR43280">
    <property type="entry name" value="ARAC-FAMILY TRANSCRIPTIONAL REGULATOR"/>
    <property type="match status" value="1"/>
</dbReference>
<evidence type="ECO:0000313" key="6">
    <source>
        <dbReference type="EMBL" id="MBM2416805.1"/>
    </source>
</evidence>
<dbReference type="Proteomes" id="UP000755667">
    <property type="component" value="Unassembled WGS sequence"/>
</dbReference>
<keyword evidence="8" id="KW-1185">Reference proteome</keyword>
<dbReference type="RefSeq" id="WP_138488201.1">
    <property type="nucleotide sequence ID" value="NZ_JAFBWU010000004.1"/>
</dbReference>
<dbReference type="AlphaFoldDB" id="A0A9Q2S4H3"/>
<comment type="caution">
    <text evidence="5">The sequence shown here is derived from an EMBL/GenBank/DDBJ whole genome shotgun (WGS) entry which is preliminary data.</text>
</comment>
<dbReference type="SMART" id="SM00342">
    <property type="entry name" value="HTH_ARAC"/>
    <property type="match status" value="1"/>
</dbReference>
<evidence type="ECO:0000256" key="2">
    <source>
        <dbReference type="ARBA" id="ARBA00023125"/>
    </source>
</evidence>
<protein>
    <submittedName>
        <fullName evidence="5">Helix-turn-helix domain-containing protein</fullName>
    </submittedName>
</protein>
<gene>
    <name evidence="5" type="ORF">JQX41_07490</name>
    <name evidence="6" type="ORF">JQX48_07495</name>
</gene>
<keyword evidence="3" id="KW-0804">Transcription</keyword>
<dbReference type="OrthoDB" id="9814125at2"/>
<dbReference type="PROSITE" id="PS01124">
    <property type="entry name" value="HTH_ARAC_FAMILY_2"/>
    <property type="match status" value="1"/>
</dbReference>